<dbReference type="AlphaFoldDB" id="A0A850R2A0"/>
<protein>
    <submittedName>
        <fullName evidence="2">Uncharacterized protein</fullName>
    </submittedName>
</protein>
<evidence type="ECO:0000313" key="3">
    <source>
        <dbReference type="Proteomes" id="UP000563523"/>
    </source>
</evidence>
<keyword evidence="1" id="KW-0812">Transmembrane</keyword>
<dbReference type="RefSeq" id="WP_176942627.1">
    <property type="nucleotide sequence ID" value="NZ_JABZEC010000003.1"/>
</dbReference>
<dbReference type="EMBL" id="JABZEC010000003">
    <property type="protein sequence ID" value="NVY96470.1"/>
    <property type="molecule type" value="Genomic_DNA"/>
</dbReference>
<comment type="caution">
    <text evidence="2">The sequence shown here is derived from an EMBL/GenBank/DDBJ whole genome shotgun (WGS) entry which is preliminary data.</text>
</comment>
<feature type="transmembrane region" description="Helical" evidence="1">
    <location>
        <begin position="6"/>
        <end position="22"/>
    </location>
</feature>
<sequence length="155" mass="17809">MINWLVILDLLFLLILGFNLYWQAQIIVVAKYKYSSLILTIFFALWFWEVPQKSWTYVILVAAFLTVTLMQGSGGIGKSRLVTRGLFTSTISYAQLTHVTLIPVQIPTVKPQVVTVFTTLKQRNVQLTFNRSFEEVQTELRKLLPEKVKIEIASL</sequence>
<evidence type="ECO:0000256" key="1">
    <source>
        <dbReference type="SAM" id="Phobius"/>
    </source>
</evidence>
<keyword evidence="1" id="KW-1133">Transmembrane helix</keyword>
<feature type="transmembrane region" description="Helical" evidence="1">
    <location>
        <begin position="54"/>
        <end position="70"/>
    </location>
</feature>
<reference evidence="2 3" key="1">
    <citation type="submission" date="2020-06" db="EMBL/GenBank/DDBJ databases">
        <authorList>
            <person name="Kang J."/>
        </authorList>
    </citation>
    <scope>NUCLEOTIDE SEQUENCE [LARGE SCALE GENOMIC DNA]</scope>
    <source>
        <strain evidence="2 3">DCY120</strain>
    </source>
</reference>
<accession>A0A850R2A0</accession>
<gene>
    <name evidence="2" type="ORF">HU830_04705</name>
</gene>
<name>A0A850R2A0_9LACO</name>
<organism evidence="2 3">
    <name type="scientific">Bombilactobacillus apium</name>
    <dbReference type="NCBI Taxonomy" id="2675299"/>
    <lineage>
        <taxon>Bacteria</taxon>
        <taxon>Bacillati</taxon>
        <taxon>Bacillota</taxon>
        <taxon>Bacilli</taxon>
        <taxon>Lactobacillales</taxon>
        <taxon>Lactobacillaceae</taxon>
        <taxon>Bombilactobacillus</taxon>
    </lineage>
</organism>
<keyword evidence="3" id="KW-1185">Reference proteome</keyword>
<evidence type="ECO:0000313" key="2">
    <source>
        <dbReference type="EMBL" id="NVY96470.1"/>
    </source>
</evidence>
<keyword evidence="1" id="KW-0472">Membrane</keyword>
<dbReference type="Proteomes" id="UP000563523">
    <property type="component" value="Unassembled WGS sequence"/>
</dbReference>
<feature type="transmembrane region" description="Helical" evidence="1">
    <location>
        <begin position="29"/>
        <end position="48"/>
    </location>
</feature>
<proteinExistence type="predicted"/>